<dbReference type="KEGG" id="sbz:A464_1319"/>
<sequence>MSTTSPNTELMAGQLIVASHLIGGLPTYFAPFFPDNAMLITSFSNLSIYFQKGSLRRLMREEPEYNRIATYSVDERRLRGGRLRQVRPDRRPEIRAGAGIRQ</sequence>
<evidence type="ECO:0000256" key="1">
    <source>
        <dbReference type="SAM" id="MobiDB-lite"/>
    </source>
</evidence>
<dbReference type="Proteomes" id="UP000015042">
    <property type="component" value="Chromosome"/>
</dbReference>
<protein>
    <submittedName>
        <fullName evidence="2">Phage major capsid protein</fullName>
    </submittedName>
</protein>
<dbReference type="Pfam" id="PF05125">
    <property type="entry name" value="Phage_cap_P2"/>
    <property type="match status" value="1"/>
</dbReference>
<reference evidence="2 3" key="1">
    <citation type="submission" date="2013-07" db="EMBL/GenBank/DDBJ databases">
        <title>Genome sequence of Salmonella bongori N268-08 - a rare clinical isolate.</title>
        <authorList>
            <person name="Marti R."/>
            <person name="Hagens S."/>
            <person name="Loessner M.J."/>
            <person name="Klumpp J."/>
        </authorList>
    </citation>
    <scope>NUCLEOTIDE SEQUENCE [LARGE SCALE GENOMIC DNA]</scope>
    <source>
        <strain evidence="2 3">N268-08</strain>
    </source>
</reference>
<evidence type="ECO:0000313" key="2">
    <source>
        <dbReference type="EMBL" id="AGR58505.1"/>
    </source>
</evidence>
<organism evidence="2 3">
    <name type="scientific">Salmonella bongori N268-08</name>
    <dbReference type="NCBI Taxonomy" id="1197719"/>
    <lineage>
        <taxon>Bacteria</taxon>
        <taxon>Pseudomonadati</taxon>
        <taxon>Pseudomonadota</taxon>
        <taxon>Gammaproteobacteria</taxon>
        <taxon>Enterobacterales</taxon>
        <taxon>Enterobacteriaceae</taxon>
        <taxon>Salmonella</taxon>
    </lineage>
</organism>
<dbReference type="HOGENOM" id="CLU_2275438_0_0_6"/>
<feature type="region of interest" description="Disordered" evidence="1">
    <location>
        <begin position="83"/>
        <end position="102"/>
    </location>
</feature>
<evidence type="ECO:0000313" key="3">
    <source>
        <dbReference type="Proteomes" id="UP000015042"/>
    </source>
</evidence>
<gene>
    <name evidence="2" type="ORF">A464_1319</name>
</gene>
<name>S5N7F3_SALBN</name>
<dbReference type="PATRIC" id="fig|1197719.3.peg.1312"/>
<proteinExistence type="predicted"/>
<accession>S5N7F3</accession>
<dbReference type="EMBL" id="CP006608">
    <property type="protein sequence ID" value="AGR58505.1"/>
    <property type="molecule type" value="Genomic_DNA"/>
</dbReference>
<dbReference type="InterPro" id="IPR006441">
    <property type="entry name" value="Phage_P2_GpN"/>
</dbReference>
<dbReference type="AlphaFoldDB" id="S5N7F3"/>